<reference evidence="3 4" key="1">
    <citation type="journal article" date="2012" name="Genome Biol.">
        <title>Sequencing three crocodilian genomes to illuminate the evolution of archosaurs and amniotes.</title>
        <authorList>
            <person name="St John J.A."/>
            <person name="Braun E.L."/>
            <person name="Isberg S.R."/>
            <person name="Miles L.G."/>
            <person name="Chong A.Y."/>
            <person name="Gongora J."/>
            <person name="Dalzell P."/>
            <person name="Moran C."/>
            <person name="Bed'hom B."/>
            <person name="Abzhanov A."/>
            <person name="Burgess S.C."/>
            <person name="Cooksey A.M."/>
            <person name="Castoe T.A."/>
            <person name="Crawford N.G."/>
            <person name="Densmore L.D."/>
            <person name="Drew J.C."/>
            <person name="Edwards S.V."/>
            <person name="Faircloth B.C."/>
            <person name="Fujita M.K."/>
            <person name="Greenwold M.J."/>
            <person name="Hoffmann F.G."/>
            <person name="Howard J.M."/>
            <person name="Iguchi T."/>
            <person name="Janes D.E."/>
            <person name="Khan S.Y."/>
            <person name="Kohno S."/>
            <person name="de Koning A.J."/>
            <person name="Lance S.L."/>
            <person name="McCarthy F.M."/>
            <person name="McCormack J.E."/>
            <person name="Merchant M.E."/>
            <person name="Peterson D.G."/>
            <person name="Pollock D.D."/>
            <person name="Pourmand N."/>
            <person name="Raney B.J."/>
            <person name="Roessler K.A."/>
            <person name="Sanford J.R."/>
            <person name="Sawyer R.H."/>
            <person name="Schmidt C.J."/>
            <person name="Triplett E.W."/>
            <person name="Tuberville T.D."/>
            <person name="Venegas-Anaya M."/>
            <person name="Howard J.T."/>
            <person name="Jarvis E.D."/>
            <person name="Guillette L.J.Jr."/>
            <person name="Glenn T.C."/>
            <person name="Green R.E."/>
            <person name="Ray D.A."/>
        </authorList>
    </citation>
    <scope>NUCLEOTIDE SEQUENCE [LARGE SCALE GENOMIC DNA]</scope>
    <source>
        <strain evidence="3">KSC_2009_1</strain>
    </source>
</reference>
<comment type="caution">
    <text evidence="3">The sequence shown here is derived from an EMBL/GenBank/DDBJ whole genome shotgun (WGS) entry which is preliminary data.</text>
</comment>
<gene>
    <name evidence="3" type="ORF">Y1Q_0002311</name>
</gene>
<feature type="compositionally biased region" description="Low complexity" evidence="1">
    <location>
        <begin position="1"/>
        <end position="12"/>
    </location>
</feature>
<keyword evidence="2" id="KW-0472">Membrane</keyword>
<evidence type="ECO:0000256" key="1">
    <source>
        <dbReference type="SAM" id="MobiDB-lite"/>
    </source>
</evidence>
<protein>
    <submittedName>
        <fullName evidence="3">Uncharacterized protein</fullName>
    </submittedName>
</protein>
<dbReference type="AlphaFoldDB" id="A0A151MGN6"/>
<proteinExistence type="predicted"/>
<dbReference type="EMBL" id="AKHW03006178">
    <property type="protein sequence ID" value="KYO23685.1"/>
    <property type="molecule type" value="Genomic_DNA"/>
</dbReference>
<sequence length="74" mass="8004">MNTISPYFQPNPGSQPPPPAPPTLGWADCATRAAVEDFKSLKQDDFMNVSKVKMAKTILIAASVIIMCGHMIIT</sequence>
<organism evidence="3 4">
    <name type="scientific">Alligator mississippiensis</name>
    <name type="common">American alligator</name>
    <dbReference type="NCBI Taxonomy" id="8496"/>
    <lineage>
        <taxon>Eukaryota</taxon>
        <taxon>Metazoa</taxon>
        <taxon>Chordata</taxon>
        <taxon>Craniata</taxon>
        <taxon>Vertebrata</taxon>
        <taxon>Euteleostomi</taxon>
        <taxon>Archelosauria</taxon>
        <taxon>Archosauria</taxon>
        <taxon>Crocodylia</taxon>
        <taxon>Alligatoridae</taxon>
        <taxon>Alligatorinae</taxon>
        <taxon>Alligator</taxon>
    </lineage>
</organism>
<evidence type="ECO:0000256" key="2">
    <source>
        <dbReference type="SAM" id="Phobius"/>
    </source>
</evidence>
<name>A0A151MGN6_ALLMI</name>
<feature type="compositionally biased region" description="Pro residues" evidence="1">
    <location>
        <begin position="13"/>
        <end position="22"/>
    </location>
</feature>
<dbReference type="Proteomes" id="UP000050525">
    <property type="component" value="Unassembled WGS sequence"/>
</dbReference>
<evidence type="ECO:0000313" key="4">
    <source>
        <dbReference type="Proteomes" id="UP000050525"/>
    </source>
</evidence>
<keyword evidence="4" id="KW-1185">Reference proteome</keyword>
<keyword evidence="2" id="KW-0812">Transmembrane</keyword>
<feature type="region of interest" description="Disordered" evidence="1">
    <location>
        <begin position="1"/>
        <end position="24"/>
    </location>
</feature>
<accession>A0A151MGN6</accession>
<feature type="transmembrane region" description="Helical" evidence="2">
    <location>
        <begin position="57"/>
        <end position="73"/>
    </location>
</feature>
<keyword evidence="2" id="KW-1133">Transmembrane helix</keyword>
<evidence type="ECO:0000313" key="3">
    <source>
        <dbReference type="EMBL" id="KYO23685.1"/>
    </source>
</evidence>